<name>A0ABS8SVD0_DATST</name>
<evidence type="ECO:0000313" key="2">
    <source>
        <dbReference type="Proteomes" id="UP000823775"/>
    </source>
</evidence>
<reference evidence="1 2" key="1">
    <citation type="journal article" date="2021" name="BMC Genomics">
        <title>Datura genome reveals duplications of psychoactive alkaloid biosynthetic genes and high mutation rate following tissue culture.</title>
        <authorList>
            <person name="Rajewski A."/>
            <person name="Carter-House D."/>
            <person name="Stajich J."/>
            <person name="Litt A."/>
        </authorList>
    </citation>
    <scope>NUCLEOTIDE SEQUENCE [LARGE SCALE GENOMIC DNA]</scope>
    <source>
        <strain evidence="1">AR-01</strain>
    </source>
</reference>
<gene>
    <name evidence="1" type="ORF">HAX54_049314</name>
</gene>
<comment type="caution">
    <text evidence="1">The sequence shown here is derived from an EMBL/GenBank/DDBJ whole genome shotgun (WGS) entry which is preliminary data.</text>
</comment>
<protein>
    <submittedName>
        <fullName evidence="1">Uncharacterized protein</fullName>
    </submittedName>
</protein>
<proteinExistence type="predicted"/>
<keyword evidence="2" id="KW-1185">Reference proteome</keyword>
<sequence>MQRWKKETTFECSTSKLAMEDIEQSEVSIDPARAVRSEWTPDNEYKDYAIDGIIIKDYVSYDGLVGAIMKQLKIDDIDKKLR</sequence>
<dbReference type="EMBL" id="JACEIK010000833">
    <property type="protein sequence ID" value="MCD7462765.1"/>
    <property type="molecule type" value="Genomic_DNA"/>
</dbReference>
<organism evidence="1 2">
    <name type="scientific">Datura stramonium</name>
    <name type="common">Jimsonweed</name>
    <name type="synonym">Common thornapple</name>
    <dbReference type="NCBI Taxonomy" id="4076"/>
    <lineage>
        <taxon>Eukaryota</taxon>
        <taxon>Viridiplantae</taxon>
        <taxon>Streptophyta</taxon>
        <taxon>Embryophyta</taxon>
        <taxon>Tracheophyta</taxon>
        <taxon>Spermatophyta</taxon>
        <taxon>Magnoliopsida</taxon>
        <taxon>eudicotyledons</taxon>
        <taxon>Gunneridae</taxon>
        <taxon>Pentapetalae</taxon>
        <taxon>asterids</taxon>
        <taxon>lamiids</taxon>
        <taxon>Solanales</taxon>
        <taxon>Solanaceae</taxon>
        <taxon>Solanoideae</taxon>
        <taxon>Datureae</taxon>
        <taxon>Datura</taxon>
    </lineage>
</organism>
<accession>A0ABS8SVD0</accession>
<evidence type="ECO:0000313" key="1">
    <source>
        <dbReference type="EMBL" id="MCD7462765.1"/>
    </source>
</evidence>
<dbReference type="Proteomes" id="UP000823775">
    <property type="component" value="Unassembled WGS sequence"/>
</dbReference>